<evidence type="ECO:0000256" key="1">
    <source>
        <dbReference type="SAM" id="MobiDB-lite"/>
    </source>
</evidence>
<organism evidence="2">
    <name type="scientific">Arundo donax</name>
    <name type="common">Giant reed</name>
    <name type="synonym">Donax arundinaceus</name>
    <dbReference type="NCBI Taxonomy" id="35708"/>
    <lineage>
        <taxon>Eukaryota</taxon>
        <taxon>Viridiplantae</taxon>
        <taxon>Streptophyta</taxon>
        <taxon>Embryophyta</taxon>
        <taxon>Tracheophyta</taxon>
        <taxon>Spermatophyta</taxon>
        <taxon>Magnoliopsida</taxon>
        <taxon>Liliopsida</taxon>
        <taxon>Poales</taxon>
        <taxon>Poaceae</taxon>
        <taxon>PACMAD clade</taxon>
        <taxon>Arundinoideae</taxon>
        <taxon>Arundineae</taxon>
        <taxon>Arundo</taxon>
    </lineage>
</organism>
<proteinExistence type="predicted"/>
<dbReference type="EMBL" id="GBRH01192969">
    <property type="protein sequence ID" value="JAE04927.1"/>
    <property type="molecule type" value="Transcribed_RNA"/>
</dbReference>
<sequence>MAVGKNKRISKAKKGGKKKT</sequence>
<dbReference type="AlphaFoldDB" id="A0A0A9EXV9"/>
<reference evidence="2" key="2">
    <citation type="journal article" date="2015" name="Data Brief">
        <title>Shoot transcriptome of the giant reed, Arundo donax.</title>
        <authorList>
            <person name="Barrero R.A."/>
            <person name="Guerrero F.D."/>
            <person name="Moolhuijzen P."/>
            <person name="Goolsby J.A."/>
            <person name="Tidwell J."/>
            <person name="Bellgard S.E."/>
            <person name="Bellgard M.I."/>
        </authorList>
    </citation>
    <scope>NUCLEOTIDE SEQUENCE</scope>
    <source>
        <tissue evidence="2">Shoot tissue taken approximately 20 cm above the soil surface</tissue>
    </source>
</reference>
<reference evidence="2" key="1">
    <citation type="submission" date="2014-09" db="EMBL/GenBank/DDBJ databases">
        <authorList>
            <person name="Magalhaes I.L.F."/>
            <person name="Oliveira U."/>
            <person name="Santos F.R."/>
            <person name="Vidigal T.H.D.A."/>
            <person name="Brescovit A.D."/>
            <person name="Santos A.J."/>
        </authorList>
    </citation>
    <scope>NUCLEOTIDE SEQUENCE</scope>
    <source>
        <tissue evidence="2">Shoot tissue taken approximately 20 cm above the soil surface</tissue>
    </source>
</reference>
<name>A0A0A9EXV9_ARUDO</name>
<feature type="region of interest" description="Disordered" evidence="1">
    <location>
        <begin position="1"/>
        <end position="20"/>
    </location>
</feature>
<accession>A0A0A9EXV9</accession>
<evidence type="ECO:0000313" key="2">
    <source>
        <dbReference type="EMBL" id="JAE04927.1"/>
    </source>
</evidence>
<protein>
    <submittedName>
        <fullName evidence="2">Uncharacterized protein</fullName>
    </submittedName>
</protein>